<dbReference type="GO" id="GO:0004534">
    <property type="term" value="F:5'-3' RNA exonuclease activity"/>
    <property type="evidence" value="ECO:0007669"/>
    <property type="project" value="TreeGrafter"/>
</dbReference>
<name>A0A1M4VYE3_9CLOT</name>
<dbReference type="InterPro" id="IPR003141">
    <property type="entry name" value="Pol/His_phosphatase_N"/>
</dbReference>
<dbReference type="EMBL" id="FQVM01000009">
    <property type="protein sequence ID" value="SHE73977.1"/>
    <property type="molecule type" value="Genomic_DNA"/>
</dbReference>
<organism evidence="2 3">
    <name type="scientific">Clostridium fallax</name>
    <dbReference type="NCBI Taxonomy" id="1533"/>
    <lineage>
        <taxon>Bacteria</taxon>
        <taxon>Bacillati</taxon>
        <taxon>Bacillota</taxon>
        <taxon>Clostridia</taxon>
        <taxon>Eubacteriales</taxon>
        <taxon>Clostridiaceae</taxon>
        <taxon>Clostridium</taxon>
    </lineage>
</organism>
<evidence type="ECO:0000313" key="2">
    <source>
        <dbReference type="EMBL" id="SHE73977.1"/>
    </source>
</evidence>
<dbReference type="Proteomes" id="UP000184035">
    <property type="component" value="Unassembled WGS sequence"/>
</dbReference>
<dbReference type="Gene3D" id="3.20.20.140">
    <property type="entry name" value="Metal-dependent hydrolases"/>
    <property type="match status" value="1"/>
</dbReference>
<dbReference type="GO" id="GO:0035312">
    <property type="term" value="F:5'-3' DNA exonuclease activity"/>
    <property type="evidence" value="ECO:0007669"/>
    <property type="project" value="TreeGrafter"/>
</dbReference>
<dbReference type="CDD" id="cd07432">
    <property type="entry name" value="PHP_HisPPase"/>
    <property type="match status" value="1"/>
</dbReference>
<dbReference type="SMART" id="SM00481">
    <property type="entry name" value="POLIIIAc"/>
    <property type="match status" value="1"/>
</dbReference>
<sequence>MIIDTHIHESKYSPDSKITLDEIIEKGKSIGLDAICITDHDTNDLKKDFGNSFIRNDMLVIVGAEILTYEGDILVFGLEDLPKKMISSKELLELVNKANGIAISAHPFRTNNRGLKNHIREVSHLLSGVESFNGSTTPHHNLTAYTLATELNLPSFGASDAHVIENLGKYATEFKDNIRDHIDFIEAVKNKNFCPVIRKSKGFERINIYDTLK</sequence>
<reference evidence="2 3" key="1">
    <citation type="submission" date="2016-11" db="EMBL/GenBank/DDBJ databases">
        <authorList>
            <person name="Jaros S."/>
            <person name="Januszkiewicz K."/>
            <person name="Wedrychowicz H."/>
        </authorList>
    </citation>
    <scope>NUCLEOTIDE SEQUENCE [LARGE SCALE GENOMIC DNA]</scope>
    <source>
        <strain evidence="2 3">DSM 2631</strain>
    </source>
</reference>
<dbReference type="PANTHER" id="PTHR42924:SF3">
    <property type="entry name" value="POLYMERASE_HISTIDINOL PHOSPHATASE N-TERMINAL DOMAIN-CONTAINING PROTEIN"/>
    <property type="match status" value="1"/>
</dbReference>
<dbReference type="Pfam" id="PF13263">
    <property type="entry name" value="PHP_C"/>
    <property type="match status" value="1"/>
</dbReference>
<evidence type="ECO:0000313" key="3">
    <source>
        <dbReference type="Proteomes" id="UP000184035"/>
    </source>
</evidence>
<gene>
    <name evidence="2" type="ORF">SAMN05443638_10983</name>
</gene>
<dbReference type="RefSeq" id="WP_072895145.1">
    <property type="nucleotide sequence ID" value="NZ_FQVM01000009.1"/>
</dbReference>
<protein>
    <recommendedName>
        <fullName evidence="1">Polymerase/histidinol phosphatase N-terminal domain-containing protein</fullName>
    </recommendedName>
</protein>
<dbReference type="OrthoDB" id="9775360at2"/>
<evidence type="ECO:0000259" key="1">
    <source>
        <dbReference type="SMART" id="SM00481"/>
    </source>
</evidence>
<proteinExistence type="predicted"/>
<dbReference type="SUPFAM" id="SSF89550">
    <property type="entry name" value="PHP domain-like"/>
    <property type="match status" value="1"/>
</dbReference>
<accession>A0A1M4VYE3</accession>
<dbReference type="AlphaFoldDB" id="A0A1M4VYE3"/>
<feature type="domain" description="Polymerase/histidinol phosphatase N-terminal" evidence="1">
    <location>
        <begin position="3"/>
        <end position="70"/>
    </location>
</feature>
<keyword evidence="3" id="KW-1185">Reference proteome</keyword>
<dbReference type="InterPro" id="IPR016195">
    <property type="entry name" value="Pol/histidinol_Pase-like"/>
</dbReference>
<dbReference type="PANTHER" id="PTHR42924">
    <property type="entry name" value="EXONUCLEASE"/>
    <property type="match status" value="1"/>
</dbReference>
<dbReference type="STRING" id="1533.SAMN05443638_10983"/>
<dbReference type="InterPro" id="IPR052018">
    <property type="entry name" value="PHP_domain"/>
</dbReference>